<protein>
    <submittedName>
        <fullName evidence="1">Uncharacterized protein</fullName>
    </submittedName>
</protein>
<reference evidence="1" key="1">
    <citation type="submission" date="2022-11" db="EMBL/GenBank/DDBJ databases">
        <title>Biodiversity and phylogenetic relationships of bacteria.</title>
        <authorList>
            <person name="Machado R.A.R."/>
            <person name="Bhat A."/>
            <person name="Loulou A."/>
            <person name="Kallel S."/>
        </authorList>
    </citation>
    <scope>NUCLEOTIDE SEQUENCE</scope>
    <source>
        <strain evidence="1">E-TC7</strain>
    </source>
</reference>
<dbReference type="EMBL" id="JAPKNE010000005">
    <property type="protein sequence ID" value="MCX5575265.1"/>
    <property type="molecule type" value="Genomic_DNA"/>
</dbReference>
<accession>A0ABT3VZP9</accession>
<keyword evidence="2" id="KW-1185">Reference proteome</keyword>
<name>A0ABT3VZP9_9ENTR</name>
<sequence>MSWTLDEIGGNKQIQNLDMVLNQFKQIQGKKGTLTLDILNSSDDSAEMLQIRTENGYYLITLGEIVEDEYQVRTYWDSSKPDTGILILGDYWPETQLTKDSEFIVKILKEFFDTGNVSKELLS</sequence>
<dbReference type="Pfam" id="PF21852">
    <property type="entry name" value="DUF6911"/>
    <property type="match status" value="1"/>
</dbReference>
<dbReference type="RefSeq" id="WP_266179461.1">
    <property type="nucleotide sequence ID" value="NZ_JAPKNE010000005.1"/>
</dbReference>
<gene>
    <name evidence="1" type="ORF">OSH03_14990</name>
</gene>
<proteinExistence type="predicted"/>
<organism evidence="1 2">
    <name type="scientific">Enterobacter nematophilus</name>
    <dbReference type="NCBI Taxonomy" id="2994648"/>
    <lineage>
        <taxon>Bacteria</taxon>
        <taxon>Pseudomonadati</taxon>
        <taxon>Pseudomonadota</taxon>
        <taxon>Gammaproteobacteria</taxon>
        <taxon>Enterobacterales</taxon>
        <taxon>Enterobacteriaceae</taxon>
        <taxon>Enterobacter</taxon>
    </lineage>
</organism>
<comment type="caution">
    <text evidence="1">The sequence shown here is derived from an EMBL/GenBank/DDBJ whole genome shotgun (WGS) entry which is preliminary data.</text>
</comment>
<dbReference type="InterPro" id="IPR054205">
    <property type="entry name" value="DUF6911"/>
</dbReference>
<dbReference type="Proteomes" id="UP001146015">
    <property type="component" value="Unassembled WGS sequence"/>
</dbReference>
<evidence type="ECO:0000313" key="1">
    <source>
        <dbReference type="EMBL" id="MCX5575265.1"/>
    </source>
</evidence>
<evidence type="ECO:0000313" key="2">
    <source>
        <dbReference type="Proteomes" id="UP001146015"/>
    </source>
</evidence>